<dbReference type="InterPro" id="IPR001433">
    <property type="entry name" value="OxRdtase_FAD/NAD-bd"/>
</dbReference>
<dbReference type="InterPro" id="IPR036010">
    <property type="entry name" value="2Fe-2S_ferredoxin-like_sf"/>
</dbReference>
<comment type="similarity">
    <text evidence="1">Belongs to the cytochrome P450 family.</text>
</comment>
<dbReference type="PANTHER" id="PTHR46696">
    <property type="entry name" value="P450, PUTATIVE (EUROFUNG)-RELATED"/>
    <property type="match status" value="1"/>
</dbReference>
<keyword evidence="5" id="KW-1185">Reference proteome</keyword>
<dbReference type="Gene3D" id="2.40.30.10">
    <property type="entry name" value="Translation factors"/>
    <property type="match status" value="1"/>
</dbReference>
<dbReference type="PROSITE" id="PS51384">
    <property type="entry name" value="FAD_FR"/>
    <property type="match status" value="1"/>
</dbReference>
<dbReference type="Gene3D" id="3.10.20.30">
    <property type="match status" value="1"/>
</dbReference>
<dbReference type="CDD" id="cd06185">
    <property type="entry name" value="PDR_like"/>
    <property type="match status" value="1"/>
</dbReference>
<feature type="domain" description="2Fe-2S ferredoxin-type" evidence="2">
    <location>
        <begin position="672"/>
        <end position="757"/>
    </location>
</feature>
<dbReference type="PROSITE" id="PS51085">
    <property type="entry name" value="2FE2S_FER_2"/>
    <property type="match status" value="1"/>
</dbReference>
<gene>
    <name evidence="4" type="ORF">CA983_03115</name>
</gene>
<dbReference type="InterPro" id="IPR001128">
    <property type="entry name" value="Cyt_P450"/>
</dbReference>
<dbReference type="InterPro" id="IPR001041">
    <property type="entry name" value="2Fe-2S_ferredoxin-type"/>
</dbReference>
<dbReference type="Pfam" id="PF00175">
    <property type="entry name" value="NAD_binding_1"/>
    <property type="match status" value="1"/>
</dbReference>
<dbReference type="CDD" id="cd00207">
    <property type="entry name" value="fer2"/>
    <property type="match status" value="1"/>
</dbReference>
<organism evidence="4 5">
    <name type="scientific">Streptomyces swartbergensis</name>
    <dbReference type="NCBI Taxonomy" id="487165"/>
    <lineage>
        <taxon>Bacteria</taxon>
        <taxon>Bacillati</taxon>
        <taxon>Actinomycetota</taxon>
        <taxon>Actinomycetes</taxon>
        <taxon>Kitasatosporales</taxon>
        <taxon>Streptomycetaceae</taxon>
        <taxon>Streptomyces</taxon>
    </lineage>
</organism>
<dbReference type="InterPro" id="IPR002397">
    <property type="entry name" value="Cyt_P450_B"/>
</dbReference>
<evidence type="ECO:0000313" key="5">
    <source>
        <dbReference type="Proteomes" id="UP000195105"/>
    </source>
</evidence>
<dbReference type="SUPFAM" id="SSF48264">
    <property type="entry name" value="Cytochrome P450"/>
    <property type="match status" value="1"/>
</dbReference>
<evidence type="ECO:0000259" key="3">
    <source>
        <dbReference type="PROSITE" id="PS51384"/>
    </source>
</evidence>
<dbReference type="InterPro" id="IPR036396">
    <property type="entry name" value="Cyt_P450_sf"/>
</dbReference>
<dbReference type="AlphaFoldDB" id="A0A243SA95"/>
<name>A0A243SA95_9ACTN</name>
<dbReference type="SUPFAM" id="SSF54292">
    <property type="entry name" value="2Fe-2S ferredoxin-like"/>
    <property type="match status" value="1"/>
</dbReference>
<dbReference type="GO" id="GO:0051537">
    <property type="term" value="F:2 iron, 2 sulfur cluster binding"/>
    <property type="evidence" value="ECO:0007669"/>
    <property type="project" value="InterPro"/>
</dbReference>
<evidence type="ECO:0008006" key="6">
    <source>
        <dbReference type="Google" id="ProtNLM"/>
    </source>
</evidence>
<dbReference type="PRINTS" id="PR00359">
    <property type="entry name" value="BP450"/>
</dbReference>
<dbReference type="SUPFAM" id="SSF63380">
    <property type="entry name" value="Riboflavin synthase domain-like"/>
    <property type="match status" value="1"/>
</dbReference>
<accession>A0A243SA95</accession>
<proteinExistence type="inferred from homology"/>
<dbReference type="PANTHER" id="PTHR46696:SF4">
    <property type="entry name" value="BIOTIN BIOSYNTHESIS CYTOCHROME P450"/>
    <property type="match status" value="1"/>
</dbReference>
<dbReference type="SUPFAM" id="SSF52343">
    <property type="entry name" value="Ferredoxin reductase-like, C-terminal NADP-linked domain"/>
    <property type="match status" value="1"/>
</dbReference>
<dbReference type="Gene3D" id="1.10.630.10">
    <property type="entry name" value="Cytochrome P450"/>
    <property type="match status" value="1"/>
</dbReference>
<dbReference type="Gene3D" id="3.40.50.80">
    <property type="entry name" value="Nucleotide-binding domain of ferredoxin-NADP reductase (FNR) module"/>
    <property type="match status" value="1"/>
</dbReference>
<feature type="domain" description="FAD-binding FR-type" evidence="3">
    <location>
        <begin position="434"/>
        <end position="547"/>
    </location>
</feature>
<comment type="caution">
    <text evidence="4">The sequence shown here is derived from an EMBL/GenBank/DDBJ whole genome shotgun (WGS) entry which is preliminary data.</text>
</comment>
<dbReference type="GO" id="GO:0006707">
    <property type="term" value="P:cholesterol catabolic process"/>
    <property type="evidence" value="ECO:0007669"/>
    <property type="project" value="TreeGrafter"/>
</dbReference>
<dbReference type="InterPro" id="IPR017938">
    <property type="entry name" value="Riboflavin_synthase-like_b-brl"/>
</dbReference>
<dbReference type="InterPro" id="IPR039261">
    <property type="entry name" value="FNR_nucleotide-bd"/>
</dbReference>
<evidence type="ECO:0000259" key="2">
    <source>
        <dbReference type="PROSITE" id="PS51085"/>
    </source>
</evidence>
<dbReference type="PROSITE" id="PS00197">
    <property type="entry name" value="2FE2S_FER_1"/>
    <property type="match status" value="1"/>
</dbReference>
<dbReference type="Pfam" id="PF00067">
    <property type="entry name" value="p450"/>
    <property type="match status" value="1"/>
</dbReference>
<dbReference type="EMBL" id="NGFN01000009">
    <property type="protein sequence ID" value="OUD04633.1"/>
    <property type="molecule type" value="Genomic_DNA"/>
</dbReference>
<reference evidence="4 5" key="1">
    <citation type="submission" date="2017-05" db="EMBL/GenBank/DDBJ databases">
        <title>Biotechnological potential of actinobacteria isolated from South African environments.</title>
        <authorList>
            <person name="Le Roes-Hill M."/>
            <person name="Prins A."/>
            <person name="Durrell K.A."/>
        </authorList>
    </citation>
    <scope>NUCLEOTIDE SEQUENCE [LARGE SCALE GENOMIC DNA]</scope>
    <source>
        <strain evidence="4 5">HMC13</strain>
    </source>
</reference>
<dbReference type="InterPro" id="IPR017972">
    <property type="entry name" value="Cyt_P450_CS"/>
</dbReference>
<dbReference type="Proteomes" id="UP000195105">
    <property type="component" value="Unassembled WGS sequence"/>
</dbReference>
<sequence length="757" mass="82714">MTSTSLNPVREGLHVFYDPLSYAAYDHPYEVYRQLRDHAPVYYNARRDLWVVSRYEDVKACLRNHEQMVNALGNDMDGTHASYGAGNLIAQDQPHHTVLRNVVRPSFAAREILAMEAHIRGLARELLAGLRERGGGDFATDVALPLVIGASMRLMGMPQSDSPFWQEHLLRSMARTVGRFGVPEDAAHSNHETEEHLAEFVRRRRLDIEAGAPGDTPDVITQVLLAVADGTLDEQEQIGLAHLVLSASIDAPAALLTNCIAVLDKFPGLQGHLHDHPDLVQNFVEETLRYDGPAKNLCRQTTADITLHGIAIPADSRVMVLMGSASRDERVYPDPDTFDLLRTFDAGNKILTFGEGIHSCMGAPIARMTARIAVEELIACLDGAELRVVGTPQRWAKQMVRGFASLPVQFLTAGQEQAARTELVPEVHIERTRQRTTQLTLDTREFETDVRVGAKETAADGVVALTLHAADGQPLPAWEPGAHVDLILGSAATRQYSLCGDPADRHTFRLGVLRDPNGSGGSLHVHDQLKEGDTVRIRGPRNNFPLVEAERYLFIAGGIGITPILAMLRAAEAAGAGWQLVYGGRQRVSMAFLDELAGYGDRVTVWPQDEKGFIDLDGLLGVPQPDTKVYCCGPEPLLAAVEQKCAAWPREALHVERFVAKPLSEPVLNEAFEVHLAQSDLTLSVSPDRSILAAVEEAGIGVLSSCQEGTCGTCETTVLEGEPDHRDSVLDSAAREAGDRMMICVSRSCTKRLVLDL</sequence>
<dbReference type="GO" id="GO:0020037">
    <property type="term" value="F:heme binding"/>
    <property type="evidence" value="ECO:0007669"/>
    <property type="project" value="InterPro"/>
</dbReference>
<dbReference type="GO" id="GO:0005506">
    <property type="term" value="F:iron ion binding"/>
    <property type="evidence" value="ECO:0007669"/>
    <property type="project" value="InterPro"/>
</dbReference>
<dbReference type="InterPro" id="IPR012675">
    <property type="entry name" value="Beta-grasp_dom_sf"/>
</dbReference>
<dbReference type="GO" id="GO:0036199">
    <property type="term" value="F:cholest-4-en-3-one 26-monooxygenase activity"/>
    <property type="evidence" value="ECO:0007669"/>
    <property type="project" value="TreeGrafter"/>
</dbReference>
<dbReference type="GO" id="GO:0008395">
    <property type="term" value="F:steroid hydroxylase activity"/>
    <property type="evidence" value="ECO:0007669"/>
    <property type="project" value="TreeGrafter"/>
</dbReference>
<dbReference type="Pfam" id="PF00111">
    <property type="entry name" value="Fer2"/>
    <property type="match status" value="1"/>
</dbReference>
<protein>
    <recommendedName>
        <fullName evidence="6">Cytochrome</fullName>
    </recommendedName>
</protein>
<dbReference type="InterPro" id="IPR006058">
    <property type="entry name" value="2Fe2S_fd_BS"/>
</dbReference>
<dbReference type="PROSITE" id="PS00086">
    <property type="entry name" value="CYTOCHROME_P450"/>
    <property type="match status" value="1"/>
</dbReference>
<dbReference type="InterPro" id="IPR017927">
    <property type="entry name" value="FAD-bd_FR_type"/>
</dbReference>
<evidence type="ECO:0000256" key="1">
    <source>
        <dbReference type="ARBA" id="ARBA00010617"/>
    </source>
</evidence>
<evidence type="ECO:0000313" key="4">
    <source>
        <dbReference type="EMBL" id="OUD04633.1"/>
    </source>
</evidence>